<keyword evidence="5" id="KW-0233">DNA recombination</keyword>
<evidence type="ECO:0000256" key="1">
    <source>
        <dbReference type="ARBA" id="ARBA00003283"/>
    </source>
</evidence>
<dbReference type="InterPro" id="IPR002104">
    <property type="entry name" value="Integrase_catalytic"/>
</dbReference>
<dbReference type="GO" id="GO:0006310">
    <property type="term" value="P:DNA recombination"/>
    <property type="evidence" value="ECO:0007669"/>
    <property type="project" value="UniProtKB-KW"/>
</dbReference>
<gene>
    <name evidence="9" type="ORF">PNE09_00950</name>
</gene>
<dbReference type="GO" id="GO:0003677">
    <property type="term" value="F:DNA binding"/>
    <property type="evidence" value="ECO:0007669"/>
    <property type="project" value="UniProtKB-UniRule"/>
</dbReference>
<dbReference type="CDD" id="cd01189">
    <property type="entry name" value="INT_ICEBs1_C_like"/>
    <property type="match status" value="1"/>
</dbReference>
<feature type="domain" description="Tyr recombinase" evidence="7">
    <location>
        <begin position="172"/>
        <end position="371"/>
    </location>
</feature>
<dbReference type="PANTHER" id="PTHR30349:SF64">
    <property type="entry name" value="PROPHAGE INTEGRASE INTD-RELATED"/>
    <property type="match status" value="1"/>
</dbReference>
<dbReference type="InterPro" id="IPR011010">
    <property type="entry name" value="DNA_brk_join_enz"/>
</dbReference>
<sequence length="377" mass="43703">MPIYKTSVKKDGLQQYRVRINYIDRTGVARQLTRITYGAAEAKQLEAELMSAYSKSKEAPVSSMTLGELYAEYYITKKGEVRETSLAKINDNINASVKPYLFDIKLNKLNTAQLQKWKNILSEKGYKLKTLQNYYGELRALLNYAVKMDYLPKNPLLAVGNFKEVYFETPEDKLHYYTADQYLKYISVVKKMCEEKDTITEWGYYVFFTIAFYTGARKGEINALKWSDITGNTLNIRRSISQKIKGKITETPPKNKSSYRSLQIPLPLLKILDEHKKRQQADKNFTEDYRVCGGISYLPDASLDTHNIRYAALAELPHIRIHDFRHTHATLLINEGINIQEIARRLGHADVQQTWQTYAHLYPREEERAVSILNNIK</sequence>
<evidence type="ECO:0000259" key="8">
    <source>
        <dbReference type="PROSITE" id="PS51900"/>
    </source>
</evidence>
<evidence type="ECO:0000259" key="7">
    <source>
        <dbReference type="PROSITE" id="PS51898"/>
    </source>
</evidence>
<dbReference type="GO" id="GO:0015074">
    <property type="term" value="P:DNA integration"/>
    <property type="evidence" value="ECO:0007669"/>
    <property type="project" value="UniProtKB-KW"/>
</dbReference>
<evidence type="ECO:0000256" key="4">
    <source>
        <dbReference type="ARBA" id="ARBA00023125"/>
    </source>
</evidence>
<dbReference type="InterPro" id="IPR044068">
    <property type="entry name" value="CB"/>
</dbReference>
<comment type="function">
    <text evidence="1">Site-specific tyrosine recombinase, which acts by catalyzing the cutting and rejoining of the recombining DNA molecules.</text>
</comment>
<evidence type="ECO:0000256" key="5">
    <source>
        <dbReference type="ARBA" id="ARBA00023172"/>
    </source>
</evidence>
<dbReference type="InterPro" id="IPR050090">
    <property type="entry name" value="Tyrosine_recombinase_XerCD"/>
</dbReference>
<dbReference type="InterPro" id="IPR004107">
    <property type="entry name" value="Integrase_SAM-like_N"/>
</dbReference>
<dbReference type="InterPro" id="IPR013762">
    <property type="entry name" value="Integrase-like_cat_sf"/>
</dbReference>
<dbReference type="EMBL" id="JAQLXW010000001">
    <property type="protein sequence ID" value="MDB8002627.1"/>
    <property type="molecule type" value="Genomic_DNA"/>
</dbReference>
<evidence type="ECO:0000313" key="10">
    <source>
        <dbReference type="Proteomes" id="UP001210809"/>
    </source>
</evidence>
<protein>
    <submittedName>
        <fullName evidence="9">Site-specific integrase</fullName>
    </submittedName>
</protein>
<keyword evidence="3" id="KW-0229">DNA integration</keyword>
<accession>A0AAW6CYT2</accession>
<keyword evidence="4 6" id="KW-0238">DNA-binding</keyword>
<name>A0AAW6CYT2_9FIRM</name>
<dbReference type="PANTHER" id="PTHR30349">
    <property type="entry name" value="PHAGE INTEGRASE-RELATED"/>
    <property type="match status" value="1"/>
</dbReference>
<comment type="similarity">
    <text evidence="2">Belongs to the 'phage' integrase family.</text>
</comment>
<dbReference type="PROSITE" id="PS51898">
    <property type="entry name" value="TYR_RECOMBINASE"/>
    <property type="match status" value="1"/>
</dbReference>
<evidence type="ECO:0000256" key="3">
    <source>
        <dbReference type="ARBA" id="ARBA00022908"/>
    </source>
</evidence>
<dbReference type="Pfam" id="PF00589">
    <property type="entry name" value="Phage_integrase"/>
    <property type="match status" value="1"/>
</dbReference>
<organism evidence="9 10">
    <name type="scientific">[Eubacterium] siraeum</name>
    <dbReference type="NCBI Taxonomy" id="39492"/>
    <lineage>
        <taxon>Bacteria</taxon>
        <taxon>Bacillati</taxon>
        <taxon>Bacillota</taxon>
        <taxon>Clostridia</taxon>
        <taxon>Eubacteriales</taxon>
        <taxon>Oscillospiraceae</taxon>
        <taxon>Oscillospiraceae incertae sedis</taxon>
    </lineage>
</organism>
<dbReference type="InterPro" id="IPR010998">
    <property type="entry name" value="Integrase_recombinase_N"/>
</dbReference>
<dbReference type="Pfam" id="PF14659">
    <property type="entry name" value="Phage_int_SAM_3"/>
    <property type="match status" value="1"/>
</dbReference>
<dbReference type="Gene3D" id="1.10.443.10">
    <property type="entry name" value="Intergrase catalytic core"/>
    <property type="match status" value="1"/>
</dbReference>
<reference evidence="9" key="1">
    <citation type="submission" date="2023-01" db="EMBL/GenBank/DDBJ databases">
        <title>Human gut microbiome strain richness.</title>
        <authorList>
            <person name="Chen-Liaw A."/>
        </authorList>
    </citation>
    <scope>NUCLEOTIDE SEQUENCE</scope>
    <source>
        <strain evidence="9">1001283st1_G1_1001283B150217_161031</strain>
    </source>
</reference>
<evidence type="ECO:0000313" key="9">
    <source>
        <dbReference type="EMBL" id="MDB8002627.1"/>
    </source>
</evidence>
<proteinExistence type="inferred from homology"/>
<evidence type="ECO:0000256" key="6">
    <source>
        <dbReference type="PROSITE-ProRule" id="PRU01248"/>
    </source>
</evidence>
<dbReference type="Proteomes" id="UP001210809">
    <property type="component" value="Unassembled WGS sequence"/>
</dbReference>
<dbReference type="PROSITE" id="PS51900">
    <property type="entry name" value="CB"/>
    <property type="match status" value="1"/>
</dbReference>
<evidence type="ECO:0000256" key="2">
    <source>
        <dbReference type="ARBA" id="ARBA00008857"/>
    </source>
</evidence>
<dbReference type="SUPFAM" id="SSF56349">
    <property type="entry name" value="DNA breaking-rejoining enzymes"/>
    <property type="match status" value="1"/>
</dbReference>
<feature type="domain" description="Core-binding (CB)" evidence="8">
    <location>
        <begin position="64"/>
        <end position="146"/>
    </location>
</feature>
<dbReference type="AlphaFoldDB" id="A0AAW6CYT2"/>
<dbReference type="Gene3D" id="1.10.150.130">
    <property type="match status" value="1"/>
</dbReference>
<comment type="caution">
    <text evidence="9">The sequence shown here is derived from an EMBL/GenBank/DDBJ whole genome shotgun (WGS) entry which is preliminary data.</text>
</comment>